<dbReference type="EMBL" id="FQZK01000004">
    <property type="protein sequence ID" value="SHJ17830.1"/>
    <property type="molecule type" value="Genomic_DNA"/>
</dbReference>
<sequence>MTGTPPVPAALPRPLLEAVHALPLPEHRRTALAASADAHLLLDAAVDLGETDPDGARALLDALRAHAPQEALRQYATHALAALLRRRGEADTADRLIADLLDSGRLDRVPALLLAEEFAAEGSLERALKCYNIACRSILSGPAETVADLNRIGLLPLLGRAAVRERLGLTPDGHDLAAREADRHLPDAAAELRRMSGGTDEPAAPLFEGDLSEAFSGPLPGQADAPRPVPETVRENHAFYPHAALEQAREHGLLPAGADGSAHHQRIELTLRAQARGFPDVHLGTIPVTPDGLAAFAAEHGLDPADPGTLRAWVAAVPAPDSPDVAPWPPERNQACWCGSGRKYKKCCGSASLR</sequence>
<proteinExistence type="predicted"/>
<protein>
    <submittedName>
        <fullName evidence="2">SEC-C motif-containing protein</fullName>
    </submittedName>
</protein>
<keyword evidence="3" id="KW-1185">Reference proteome</keyword>
<dbReference type="SUPFAM" id="SSF103642">
    <property type="entry name" value="Sec-C motif"/>
    <property type="match status" value="1"/>
</dbReference>
<dbReference type="Gene3D" id="3.10.450.50">
    <property type="match status" value="1"/>
</dbReference>
<evidence type="ECO:0000313" key="2">
    <source>
        <dbReference type="EMBL" id="SHJ17830.1"/>
    </source>
</evidence>
<dbReference type="Proteomes" id="UP000184452">
    <property type="component" value="Unassembled WGS sequence"/>
</dbReference>
<gene>
    <name evidence="2" type="ORF">SAMN05421803_10455</name>
</gene>
<organism evidence="2 3">
    <name type="scientific">Nocardiopsis flavescens</name>
    <dbReference type="NCBI Taxonomy" id="758803"/>
    <lineage>
        <taxon>Bacteria</taxon>
        <taxon>Bacillati</taxon>
        <taxon>Actinomycetota</taxon>
        <taxon>Actinomycetes</taxon>
        <taxon>Streptosporangiales</taxon>
        <taxon>Nocardiopsidaceae</taxon>
        <taxon>Nocardiopsis</taxon>
    </lineage>
</organism>
<accession>A0A1M6H6L8</accession>
<dbReference type="RefSeq" id="WP_073377709.1">
    <property type="nucleotide sequence ID" value="NZ_FQZK01000004.1"/>
</dbReference>
<dbReference type="OrthoDB" id="3343588at2"/>
<dbReference type="STRING" id="758803.SAMN05421803_10455"/>
<dbReference type="Pfam" id="PF02810">
    <property type="entry name" value="SEC-C"/>
    <property type="match status" value="1"/>
</dbReference>
<dbReference type="AlphaFoldDB" id="A0A1M6H6L8"/>
<name>A0A1M6H6L8_9ACTN</name>
<feature type="region of interest" description="Disordered" evidence="1">
    <location>
        <begin position="197"/>
        <end position="228"/>
    </location>
</feature>
<dbReference type="InterPro" id="IPR004027">
    <property type="entry name" value="SEC_C_motif"/>
</dbReference>
<evidence type="ECO:0000256" key="1">
    <source>
        <dbReference type="SAM" id="MobiDB-lite"/>
    </source>
</evidence>
<reference evidence="2 3" key="1">
    <citation type="submission" date="2016-11" db="EMBL/GenBank/DDBJ databases">
        <authorList>
            <person name="Jaros S."/>
            <person name="Januszkiewicz K."/>
            <person name="Wedrychowicz H."/>
        </authorList>
    </citation>
    <scope>NUCLEOTIDE SEQUENCE [LARGE SCALE GENOMIC DNA]</scope>
    <source>
        <strain evidence="2 3">CGMCC 4.5723</strain>
    </source>
</reference>
<evidence type="ECO:0000313" key="3">
    <source>
        <dbReference type="Proteomes" id="UP000184452"/>
    </source>
</evidence>